<dbReference type="AlphaFoldDB" id="A0A7D6CPR1"/>
<evidence type="ECO:0000313" key="5">
    <source>
        <dbReference type="Proteomes" id="UP000510869"/>
    </source>
</evidence>
<dbReference type="Pfam" id="PF24035">
    <property type="entry name" value="DUF7344"/>
    <property type="match status" value="1"/>
</dbReference>
<keyword evidence="5" id="KW-1185">Reference proteome</keyword>
<evidence type="ECO:0000256" key="1">
    <source>
        <dbReference type="SAM" id="MobiDB-lite"/>
    </source>
</evidence>
<keyword evidence="2" id="KW-0472">Membrane</keyword>
<accession>A0A7D6CPR1</accession>
<proteinExistence type="predicted"/>
<sequence>MTSRFDIPSRTSDTPSSDPQSDETAELSPDDIFHILQTNRRREAIRYLLEKDELVKMRDVAEHVAAKEHETTVTKLTSAQRQRVYIPLYQSHLPKLDKKGVIEYNQSRGVVRSTDRLEIFRPYLEASDDEFEYSGTDTTQSTAAVGDATYFRSAVGASIGLLIVSATGILSIPGSALGAIITFLFVLAMVATNRSDSQLRSGPLPRSGDDSR</sequence>
<keyword evidence="2" id="KW-1133">Transmembrane helix</keyword>
<evidence type="ECO:0000259" key="3">
    <source>
        <dbReference type="Pfam" id="PF24035"/>
    </source>
</evidence>
<name>A0A7D6CPR1_9EURY</name>
<dbReference type="OrthoDB" id="331021at2157"/>
<feature type="region of interest" description="Disordered" evidence="1">
    <location>
        <begin position="1"/>
        <end position="28"/>
    </location>
</feature>
<dbReference type="KEGG" id="nay:HYG81_03495"/>
<organism evidence="4 5">
    <name type="scientific">Natrinema zhouii</name>
    <dbReference type="NCBI Taxonomy" id="1710539"/>
    <lineage>
        <taxon>Archaea</taxon>
        <taxon>Methanobacteriati</taxon>
        <taxon>Methanobacteriota</taxon>
        <taxon>Stenosarchaea group</taxon>
        <taxon>Halobacteria</taxon>
        <taxon>Halobacteriales</taxon>
        <taxon>Natrialbaceae</taxon>
        <taxon>Natrinema</taxon>
    </lineage>
</organism>
<dbReference type="InterPro" id="IPR055768">
    <property type="entry name" value="DUF7344"/>
</dbReference>
<evidence type="ECO:0000256" key="2">
    <source>
        <dbReference type="SAM" id="Phobius"/>
    </source>
</evidence>
<dbReference type="EMBL" id="CP059154">
    <property type="protein sequence ID" value="QLK26695.1"/>
    <property type="molecule type" value="Genomic_DNA"/>
</dbReference>
<feature type="compositionally biased region" description="Low complexity" evidence="1">
    <location>
        <begin position="8"/>
        <end position="19"/>
    </location>
</feature>
<protein>
    <recommendedName>
        <fullName evidence="3">DUF7344 domain-containing protein</fullName>
    </recommendedName>
</protein>
<gene>
    <name evidence="4" type="ORF">HYG81_03495</name>
</gene>
<feature type="transmembrane region" description="Helical" evidence="2">
    <location>
        <begin position="176"/>
        <end position="192"/>
    </location>
</feature>
<dbReference type="RefSeq" id="WP_180841867.1">
    <property type="nucleotide sequence ID" value="NZ_CP059154.1"/>
</dbReference>
<dbReference type="Proteomes" id="UP000510869">
    <property type="component" value="Chromosome"/>
</dbReference>
<feature type="domain" description="DUF7344" evidence="3">
    <location>
        <begin position="33"/>
        <end position="112"/>
    </location>
</feature>
<evidence type="ECO:0000313" key="4">
    <source>
        <dbReference type="EMBL" id="QLK26695.1"/>
    </source>
</evidence>
<keyword evidence="2" id="KW-0812">Transmembrane</keyword>
<dbReference type="GeneID" id="56142238"/>
<reference evidence="4 5" key="1">
    <citation type="submission" date="2020-07" db="EMBL/GenBank/DDBJ databases">
        <title>Natrinema (YPL30) sp. nov. and Haloterrigena xxxxxx (YPL8) sp. nov., isolated from a salt mine.</title>
        <authorList>
            <person name="Cui H."/>
        </authorList>
    </citation>
    <scope>NUCLEOTIDE SEQUENCE [LARGE SCALE GENOMIC DNA]</scope>
    <source>
        <strain evidence="4 5">YPL13</strain>
    </source>
</reference>